<keyword evidence="1" id="KW-1133">Transmembrane helix</keyword>
<accession>A0AAJ6PCP6</accession>
<dbReference type="Proteomes" id="UP001223520">
    <property type="component" value="Plasmid unnamed1"/>
</dbReference>
<evidence type="ECO:0000256" key="1">
    <source>
        <dbReference type="SAM" id="Phobius"/>
    </source>
</evidence>
<gene>
    <name evidence="2" type="ORF">QI031_31475</name>
</gene>
<protein>
    <submittedName>
        <fullName evidence="2">Uncharacterized protein</fullName>
    </submittedName>
</protein>
<evidence type="ECO:0000313" key="2">
    <source>
        <dbReference type="EMBL" id="WGV29082.1"/>
    </source>
</evidence>
<dbReference type="KEGG" id="hbq:QI031_31475"/>
<keyword evidence="2" id="KW-0614">Plasmid</keyword>
<geneLocation type="plasmid" evidence="2 3">
    <name>unnamed1</name>
</geneLocation>
<keyword evidence="3" id="KW-1185">Reference proteome</keyword>
<feature type="transmembrane region" description="Helical" evidence="1">
    <location>
        <begin position="12"/>
        <end position="32"/>
    </location>
</feature>
<dbReference type="AlphaFoldDB" id="A0AAJ6PCP6"/>
<dbReference type="RefSeq" id="WP_281486278.1">
    <property type="nucleotide sequence ID" value="NZ_CP124544.1"/>
</dbReference>
<reference evidence="2 3" key="1">
    <citation type="journal article" date="2023" name="Limnol Oceanogr Lett">
        <title>Environmental adaptations by the intertidal Antarctic cyanobacterium Halotia branconii CENA392 as revealed using long-read genome sequencing.</title>
        <authorList>
            <person name="Dextro R.B."/>
            <person name="Delbaje E."/>
            <person name="Freitas P.N.N."/>
            <person name="Geraldes V."/>
            <person name="Pinto E."/>
            <person name="Long P.F."/>
            <person name="Fiore M.F."/>
        </authorList>
    </citation>
    <scope>NUCLEOTIDE SEQUENCE [LARGE SCALE GENOMIC DNA]</scope>
    <source>
        <strain evidence="2 3">CENA392</strain>
        <plasmid evidence="2 3">unnamed1</plasmid>
    </source>
</reference>
<keyword evidence="1" id="KW-0812">Transmembrane</keyword>
<keyword evidence="1" id="KW-0472">Membrane</keyword>
<sequence length="80" mass="9343">MRYLYDTKLWDKIEFIVEILIFVALLIAATIKFHSHDIYQAMFYIALAVIISPFLGLQRVTKRYLVVTAFILGMFAGYFS</sequence>
<proteinExistence type="predicted"/>
<organism evidence="2 3">
    <name type="scientific">Halotia branconii CENA392</name>
    <dbReference type="NCBI Taxonomy" id="1539056"/>
    <lineage>
        <taxon>Bacteria</taxon>
        <taxon>Bacillati</taxon>
        <taxon>Cyanobacteriota</taxon>
        <taxon>Cyanophyceae</taxon>
        <taxon>Nostocales</taxon>
        <taxon>Nodulariaceae</taxon>
        <taxon>Halotia</taxon>
    </lineage>
</organism>
<feature type="transmembrane region" description="Helical" evidence="1">
    <location>
        <begin position="64"/>
        <end position="79"/>
    </location>
</feature>
<name>A0AAJ6PCP6_9CYAN</name>
<dbReference type="EMBL" id="CP124544">
    <property type="protein sequence ID" value="WGV29082.1"/>
    <property type="molecule type" value="Genomic_DNA"/>
</dbReference>
<evidence type="ECO:0000313" key="3">
    <source>
        <dbReference type="Proteomes" id="UP001223520"/>
    </source>
</evidence>
<feature type="transmembrane region" description="Helical" evidence="1">
    <location>
        <begin position="38"/>
        <end position="57"/>
    </location>
</feature>